<dbReference type="AlphaFoldDB" id="X1B1M3"/>
<dbReference type="InterPro" id="IPR001174">
    <property type="entry name" value="HddA/FKP"/>
</dbReference>
<dbReference type="InterPro" id="IPR020568">
    <property type="entry name" value="Ribosomal_Su5_D2-typ_SF"/>
</dbReference>
<evidence type="ECO:0000313" key="2">
    <source>
        <dbReference type="EMBL" id="GAG89654.1"/>
    </source>
</evidence>
<gene>
    <name evidence="2" type="ORF">S01H4_22977</name>
</gene>
<protein>
    <recommendedName>
        <fullName evidence="1">GHMP kinase N-terminal domain-containing protein</fullName>
    </recommendedName>
</protein>
<dbReference type="PRINTS" id="PR00960">
    <property type="entry name" value="LMBPPROTEIN"/>
</dbReference>
<evidence type="ECO:0000259" key="1">
    <source>
        <dbReference type="Pfam" id="PF00288"/>
    </source>
</evidence>
<dbReference type="EMBL" id="BART01010604">
    <property type="protein sequence ID" value="GAG89654.1"/>
    <property type="molecule type" value="Genomic_DNA"/>
</dbReference>
<sequence>MSDNIFSRAPVRICDIGGWTDTWYCPNGAVFNICVDLYSYIRIIPSTNKSITIISENLKLQTEINNLEKIEYDGNLDLLKSAVKRMGIKKGAKIYVRTEAPPGCGTGTSASVAVALIAALANFQR</sequence>
<dbReference type="Gene3D" id="3.30.230.120">
    <property type="match status" value="1"/>
</dbReference>
<dbReference type="GO" id="GO:0016301">
    <property type="term" value="F:kinase activity"/>
    <property type="evidence" value="ECO:0007669"/>
    <property type="project" value="InterPro"/>
</dbReference>
<organism evidence="2">
    <name type="scientific">marine sediment metagenome</name>
    <dbReference type="NCBI Taxonomy" id="412755"/>
    <lineage>
        <taxon>unclassified sequences</taxon>
        <taxon>metagenomes</taxon>
        <taxon>ecological metagenomes</taxon>
    </lineage>
</organism>
<name>X1B1M3_9ZZZZ</name>
<dbReference type="GO" id="GO:0005524">
    <property type="term" value="F:ATP binding"/>
    <property type="evidence" value="ECO:0007669"/>
    <property type="project" value="InterPro"/>
</dbReference>
<comment type="caution">
    <text evidence="2">The sequence shown here is derived from an EMBL/GenBank/DDBJ whole genome shotgun (WGS) entry which is preliminary data.</text>
</comment>
<feature type="domain" description="GHMP kinase N-terminal" evidence="1">
    <location>
        <begin position="79"/>
        <end position="123"/>
    </location>
</feature>
<dbReference type="InterPro" id="IPR006204">
    <property type="entry name" value="GHMP_kinase_N_dom"/>
</dbReference>
<accession>X1B1M3</accession>
<dbReference type="SUPFAM" id="SSF54211">
    <property type="entry name" value="Ribosomal protein S5 domain 2-like"/>
    <property type="match status" value="1"/>
</dbReference>
<proteinExistence type="predicted"/>
<dbReference type="Pfam" id="PF00288">
    <property type="entry name" value="GHMP_kinases_N"/>
    <property type="match status" value="1"/>
</dbReference>
<reference evidence="2" key="1">
    <citation type="journal article" date="2014" name="Front. Microbiol.">
        <title>High frequency of phylogenetically diverse reductive dehalogenase-homologous genes in deep subseafloor sedimentary metagenomes.</title>
        <authorList>
            <person name="Kawai M."/>
            <person name="Futagami T."/>
            <person name="Toyoda A."/>
            <person name="Takaki Y."/>
            <person name="Nishi S."/>
            <person name="Hori S."/>
            <person name="Arai W."/>
            <person name="Tsubouchi T."/>
            <person name="Morono Y."/>
            <person name="Uchiyama I."/>
            <person name="Ito T."/>
            <person name="Fujiyama A."/>
            <person name="Inagaki F."/>
            <person name="Takami H."/>
        </authorList>
    </citation>
    <scope>NUCLEOTIDE SEQUENCE</scope>
    <source>
        <strain evidence="2">Expedition CK06-06</strain>
    </source>
</reference>